<dbReference type="InterPro" id="IPR004358">
    <property type="entry name" value="Sig_transdc_His_kin-like_C"/>
</dbReference>
<dbReference type="SMART" id="SM00387">
    <property type="entry name" value="HATPase_c"/>
    <property type="match status" value="1"/>
</dbReference>
<comment type="catalytic activity">
    <reaction evidence="1">
        <text>ATP + protein L-histidine = ADP + protein N-phospho-L-histidine.</text>
        <dbReference type="EC" id="2.7.13.3"/>
    </reaction>
</comment>
<dbReference type="InterPro" id="IPR029016">
    <property type="entry name" value="GAF-like_dom_sf"/>
</dbReference>
<dbReference type="InterPro" id="IPR010559">
    <property type="entry name" value="Sig_transdc_His_kin_internal"/>
</dbReference>
<reference evidence="6 7" key="1">
    <citation type="journal article" date="2022" name="ISME Commun">
        <title>Vulcanimicrobium alpinus gen. nov. sp. nov., the first cultivated representative of the candidate phylum 'Eremiobacterota', is a metabolically versatile aerobic anoxygenic phototroph.</title>
        <authorList>
            <person name="Yabe S."/>
            <person name="Muto K."/>
            <person name="Abe K."/>
            <person name="Yokota A."/>
            <person name="Staudigel H."/>
            <person name="Tebo B.M."/>
        </authorList>
    </citation>
    <scope>NUCLEOTIDE SEQUENCE [LARGE SCALE GENOMIC DNA]</scope>
    <source>
        <strain evidence="6 7">WC8-2</strain>
    </source>
</reference>
<gene>
    <name evidence="6" type="ORF">WPS_15780</name>
</gene>
<dbReference type="SUPFAM" id="SSF55874">
    <property type="entry name" value="ATPase domain of HSP90 chaperone/DNA topoisomerase II/histidine kinase"/>
    <property type="match status" value="1"/>
</dbReference>
<evidence type="ECO:0000256" key="3">
    <source>
        <dbReference type="ARBA" id="ARBA00022777"/>
    </source>
</evidence>
<keyword evidence="3" id="KW-0418">Kinase</keyword>
<dbReference type="EMBL" id="AP025523">
    <property type="protein sequence ID" value="BDE06302.1"/>
    <property type="molecule type" value="Genomic_DNA"/>
</dbReference>
<keyword evidence="7" id="KW-1185">Reference proteome</keyword>
<proteinExistence type="predicted"/>
<dbReference type="RefSeq" id="WP_317997269.1">
    <property type="nucleotide sequence ID" value="NZ_AP025523.1"/>
</dbReference>
<dbReference type="InterPro" id="IPR036890">
    <property type="entry name" value="HATPase_C_sf"/>
</dbReference>
<dbReference type="PANTHER" id="PTHR34220:SF7">
    <property type="entry name" value="SENSOR HISTIDINE KINASE YPDA"/>
    <property type="match status" value="1"/>
</dbReference>
<dbReference type="InterPro" id="IPR005467">
    <property type="entry name" value="His_kinase_dom"/>
</dbReference>
<name>A0AAN1XVR2_UNVUL</name>
<dbReference type="GO" id="GO:0000155">
    <property type="term" value="F:phosphorelay sensor kinase activity"/>
    <property type="evidence" value="ECO:0007669"/>
    <property type="project" value="InterPro"/>
</dbReference>
<dbReference type="PROSITE" id="PS50109">
    <property type="entry name" value="HIS_KIN"/>
    <property type="match status" value="1"/>
</dbReference>
<protein>
    <recommendedName>
        <fullName evidence="2">histidine kinase</fullName>
        <ecNumber evidence="2">2.7.13.3</ecNumber>
    </recommendedName>
</protein>
<dbReference type="Pfam" id="PF06580">
    <property type="entry name" value="His_kinase"/>
    <property type="match status" value="1"/>
</dbReference>
<dbReference type="PANTHER" id="PTHR34220">
    <property type="entry name" value="SENSOR HISTIDINE KINASE YPDA"/>
    <property type="match status" value="1"/>
</dbReference>
<dbReference type="EC" id="2.7.13.3" evidence="2"/>
<dbReference type="InterPro" id="IPR003594">
    <property type="entry name" value="HATPase_dom"/>
</dbReference>
<dbReference type="PRINTS" id="PR00344">
    <property type="entry name" value="BCTRLSENSOR"/>
</dbReference>
<evidence type="ECO:0000259" key="5">
    <source>
        <dbReference type="PROSITE" id="PS50109"/>
    </source>
</evidence>
<evidence type="ECO:0000256" key="4">
    <source>
        <dbReference type="ARBA" id="ARBA00023012"/>
    </source>
</evidence>
<dbReference type="KEGG" id="vab:WPS_15780"/>
<dbReference type="Gene3D" id="3.30.450.40">
    <property type="match status" value="1"/>
</dbReference>
<evidence type="ECO:0000313" key="7">
    <source>
        <dbReference type="Proteomes" id="UP001317532"/>
    </source>
</evidence>
<keyword evidence="4" id="KW-0902">Two-component regulatory system</keyword>
<dbReference type="AlphaFoldDB" id="A0AAN1XVR2"/>
<evidence type="ECO:0000256" key="2">
    <source>
        <dbReference type="ARBA" id="ARBA00012438"/>
    </source>
</evidence>
<dbReference type="Gene3D" id="3.30.565.10">
    <property type="entry name" value="Histidine kinase-like ATPase, C-terminal domain"/>
    <property type="match status" value="1"/>
</dbReference>
<accession>A0AAN1XVR2</accession>
<evidence type="ECO:0000256" key="1">
    <source>
        <dbReference type="ARBA" id="ARBA00000085"/>
    </source>
</evidence>
<organism evidence="6 7">
    <name type="scientific">Vulcanimicrobium alpinum</name>
    <dbReference type="NCBI Taxonomy" id="3016050"/>
    <lineage>
        <taxon>Bacteria</taxon>
        <taxon>Bacillati</taxon>
        <taxon>Vulcanimicrobiota</taxon>
        <taxon>Vulcanimicrobiia</taxon>
        <taxon>Vulcanimicrobiales</taxon>
        <taxon>Vulcanimicrobiaceae</taxon>
        <taxon>Vulcanimicrobium</taxon>
    </lineage>
</organism>
<dbReference type="Pfam" id="PF02518">
    <property type="entry name" value="HATPase_c"/>
    <property type="match status" value="1"/>
</dbReference>
<dbReference type="SUPFAM" id="SSF55781">
    <property type="entry name" value="GAF domain-like"/>
    <property type="match status" value="1"/>
</dbReference>
<feature type="domain" description="Histidine kinase" evidence="5">
    <location>
        <begin position="168"/>
        <end position="350"/>
    </location>
</feature>
<sequence length="355" mass="37931">MSTNVLDLLVEALPHLRGGLGTESAQFTATLLYENLNLDACAVVDTRHVLAYVGRGEDHHVVGGPALTGLTHRAIATRQSCTGRSRAEIGCPHPDCPLTSVAIAPFVVRGQAIGALKLYRAGTPIAEDDERVAVGLARVFSTSLEVAELDAREALVTQAELDALRARVAPHFLFNTLTTIAALTRTDPERAHDLVVDFAEYFRDSLAQHAEFVSLDEELEHVEQYLRFELARFGERLQVAFDIDPRARLAMVPVLSVQPLVENAIAHGIAPKGGSGTVRVIARPDGEGTEIAVIDDGVGFDAKAPPRGNGIGMNNVNQRLTRLFGAGSGLRVQSGRGAGTMVSFTVPARLPAAAR</sequence>
<dbReference type="GO" id="GO:0016020">
    <property type="term" value="C:membrane"/>
    <property type="evidence" value="ECO:0007669"/>
    <property type="project" value="InterPro"/>
</dbReference>
<keyword evidence="3" id="KW-0808">Transferase</keyword>
<dbReference type="Proteomes" id="UP001317532">
    <property type="component" value="Chromosome"/>
</dbReference>
<dbReference type="InterPro" id="IPR050640">
    <property type="entry name" value="Bact_2-comp_sensor_kinase"/>
</dbReference>
<evidence type="ECO:0000313" key="6">
    <source>
        <dbReference type="EMBL" id="BDE06302.1"/>
    </source>
</evidence>